<evidence type="ECO:0000256" key="2">
    <source>
        <dbReference type="ARBA" id="ARBA00022448"/>
    </source>
</evidence>
<evidence type="ECO:0000313" key="11">
    <source>
        <dbReference type="Proteomes" id="UP000011185"/>
    </source>
</evidence>
<dbReference type="GO" id="GO:0005886">
    <property type="term" value="C:plasma membrane"/>
    <property type="evidence" value="ECO:0007669"/>
    <property type="project" value="TreeGrafter"/>
</dbReference>
<dbReference type="SUPFAM" id="SSF52540">
    <property type="entry name" value="P-loop containing nucleoside triphosphate hydrolases"/>
    <property type="match status" value="1"/>
</dbReference>
<feature type="transmembrane region" description="Helical" evidence="8">
    <location>
        <begin position="477"/>
        <end position="495"/>
    </location>
</feature>
<proteinExistence type="predicted"/>
<dbReference type="InParanoid" id="L7JV43"/>
<dbReference type="PANTHER" id="PTHR48041:SF116">
    <property type="entry name" value="PROTEIN BROWN"/>
    <property type="match status" value="1"/>
</dbReference>
<dbReference type="EC" id="3.6.3.19" evidence="10"/>
<reference evidence="10 11" key="1">
    <citation type="journal article" date="2012" name="PLoS Pathog.">
        <title>The genome of the obligate intracellular parasite Trachipleistophora hominis: new insights into microsporidian genome dynamics and reductive evolution.</title>
        <authorList>
            <person name="Heinz E."/>
            <person name="Williams T.A."/>
            <person name="Nakjang S."/>
            <person name="Noel C.J."/>
            <person name="Swan D.C."/>
            <person name="Goldberg A.V."/>
            <person name="Harris S.R."/>
            <person name="Weinmaier T."/>
            <person name="Markert S."/>
            <person name="Becher D."/>
            <person name="Bernhardt J."/>
            <person name="Dagan T."/>
            <person name="Hacker C."/>
            <person name="Lucocq J.M."/>
            <person name="Schweder T."/>
            <person name="Rattei T."/>
            <person name="Hall N."/>
            <person name="Hirt R.P."/>
            <person name="Embley T.M."/>
        </authorList>
    </citation>
    <scope>NUCLEOTIDE SEQUENCE [LARGE SCALE GENOMIC DNA]</scope>
</reference>
<keyword evidence="5 10" id="KW-0067">ATP-binding</keyword>
<dbReference type="Pfam" id="PF00005">
    <property type="entry name" value="ABC_tran"/>
    <property type="match status" value="1"/>
</dbReference>
<dbReference type="InterPro" id="IPR003593">
    <property type="entry name" value="AAA+_ATPase"/>
</dbReference>
<dbReference type="GO" id="GO:0042626">
    <property type="term" value="F:ATPase-coupled transmembrane transporter activity"/>
    <property type="evidence" value="ECO:0007669"/>
    <property type="project" value="TreeGrafter"/>
</dbReference>
<feature type="transmembrane region" description="Helical" evidence="8">
    <location>
        <begin position="330"/>
        <end position="350"/>
    </location>
</feature>
<dbReference type="OMA" id="CKLSMNL"/>
<dbReference type="GO" id="GO:0016887">
    <property type="term" value="F:ATP hydrolysis activity"/>
    <property type="evidence" value="ECO:0007669"/>
    <property type="project" value="InterPro"/>
</dbReference>
<keyword evidence="2" id="KW-0813">Transport</keyword>
<feature type="transmembrane region" description="Helical" evidence="8">
    <location>
        <begin position="576"/>
        <end position="599"/>
    </location>
</feature>
<dbReference type="Gene3D" id="3.40.50.300">
    <property type="entry name" value="P-loop containing nucleotide triphosphate hydrolases"/>
    <property type="match status" value="1"/>
</dbReference>
<dbReference type="PROSITE" id="PS50893">
    <property type="entry name" value="ABC_TRANSPORTER_2"/>
    <property type="match status" value="1"/>
</dbReference>
<evidence type="ECO:0000256" key="4">
    <source>
        <dbReference type="ARBA" id="ARBA00022741"/>
    </source>
</evidence>
<evidence type="ECO:0000259" key="9">
    <source>
        <dbReference type="PROSITE" id="PS50893"/>
    </source>
</evidence>
<dbReference type="GO" id="GO:0005524">
    <property type="term" value="F:ATP binding"/>
    <property type="evidence" value="ECO:0007669"/>
    <property type="project" value="UniProtKB-KW"/>
</dbReference>
<keyword evidence="6 8" id="KW-1133">Transmembrane helix</keyword>
<keyword evidence="4" id="KW-0547">Nucleotide-binding</keyword>
<feature type="transmembrane region" description="Helical" evidence="8">
    <location>
        <begin position="371"/>
        <end position="394"/>
    </location>
</feature>
<keyword evidence="3 8" id="KW-0812">Transmembrane</keyword>
<dbReference type="AlphaFoldDB" id="L7JV43"/>
<dbReference type="SMART" id="SM00382">
    <property type="entry name" value="AAA"/>
    <property type="match status" value="1"/>
</dbReference>
<dbReference type="OrthoDB" id="66620at2759"/>
<name>L7JV43_TRAHO</name>
<dbReference type="Proteomes" id="UP000011185">
    <property type="component" value="Unassembled WGS sequence"/>
</dbReference>
<dbReference type="InterPro" id="IPR027417">
    <property type="entry name" value="P-loop_NTPase"/>
</dbReference>
<dbReference type="HOGENOM" id="CLU_020421_1_0_1"/>
<evidence type="ECO:0000256" key="5">
    <source>
        <dbReference type="ARBA" id="ARBA00022840"/>
    </source>
</evidence>
<dbReference type="InterPro" id="IPR050352">
    <property type="entry name" value="ABCG_transporters"/>
</dbReference>
<feature type="transmembrane region" description="Helical" evidence="8">
    <location>
        <begin position="507"/>
        <end position="533"/>
    </location>
</feature>
<feature type="transmembrane region" description="Helical" evidence="8">
    <location>
        <begin position="446"/>
        <end position="465"/>
    </location>
</feature>
<evidence type="ECO:0000313" key="10">
    <source>
        <dbReference type="EMBL" id="ELQ74632.1"/>
    </source>
</evidence>
<dbReference type="InterPro" id="IPR003439">
    <property type="entry name" value="ABC_transporter-like_ATP-bd"/>
</dbReference>
<comment type="subcellular location">
    <subcellularLocation>
        <location evidence="1">Membrane</location>
        <topology evidence="1">Multi-pass membrane protein</topology>
    </subcellularLocation>
</comment>
<evidence type="ECO:0000256" key="6">
    <source>
        <dbReference type="ARBA" id="ARBA00022989"/>
    </source>
</evidence>
<evidence type="ECO:0000256" key="8">
    <source>
        <dbReference type="SAM" id="Phobius"/>
    </source>
</evidence>
<dbReference type="PANTHER" id="PTHR48041">
    <property type="entry name" value="ABC TRANSPORTER G FAMILY MEMBER 28"/>
    <property type="match status" value="1"/>
</dbReference>
<keyword evidence="7 8" id="KW-0472">Membrane</keyword>
<feature type="domain" description="ABC transporter" evidence="9">
    <location>
        <begin position="3"/>
        <end position="244"/>
    </location>
</feature>
<keyword evidence="11" id="KW-1185">Reference proteome</keyword>
<gene>
    <name evidence="10" type="ORF">THOM_2443</name>
</gene>
<protein>
    <submittedName>
        <fullName evidence="10">ATP-binding Cassette (ABC) Superfamily</fullName>
        <ecNumber evidence="10">3.6.3.19</ecNumber>
        <ecNumber evidence="10">3.6.3.29</ecNumber>
    </submittedName>
</protein>
<dbReference type="VEuPathDB" id="MicrosporidiaDB:THOM_2443"/>
<dbReference type="EC" id="3.6.3.29" evidence="10"/>
<organism evidence="10 11">
    <name type="scientific">Trachipleistophora hominis</name>
    <name type="common">Microsporidian parasite</name>
    <dbReference type="NCBI Taxonomy" id="72359"/>
    <lineage>
        <taxon>Eukaryota</taxon>
        <taxon>Fungi</taxon>
        <taxon>Fungi incertae sedis</taxon>
        <taxon>Microsporidia</taxon>
        <taxon>Pleistophoridae</taxon>
        <taxon>Trachipleistophora</taxon>
    </lineage>
</organism>
<dbReference type="STRING" id="72359.L7JV43"/>
<evidence type="ECO:0000256" key="3">
    <source>
        <dbReference type="ARBA" id="ARBA00022692"/>
    </source>
</evidence>
<dbReference type="EMBL" id="JH994034">
    <property type="protein sequence ID" value="ELQ74632.1"/>
    <property type="molecule type" value="Genomic_DNA"/>
</dbReference>
<sequence length="627" mass="72492">MIIELRDVTIRAKTKDERNRTVYEHILTDVCGEIRAGFTAVVGPSGCGKTTLLKTILGKIPSKYVTTGEIVYCGEKRVLENWTKITTYLDQSDALSGNITTRECLYYAAAFNSKRSESEINDNIDMLAERLYLTKILEHQMNKLSGGEVKRLKVAVELVINAPIILMDEPTTGLDSVLAYRVVQFLKEMAEHDTIIVCSIHQPDDRTLLLFEQVMLMNAGRIVYSGDVREMTRVIAENGFINNNCLEISTYVLDFLNTGRIKYIDPDRHARIVEEMVSKHVQAHRRYKRKYVARKSNEFYISIAPNIHHIITICERELRITFKSAHKQTFQLIFLNLLFMFIPFTLRELLPLKINQEINKTERQIEKEEDLIVVFIQLPICLILTNILICTHGYRHKNDFFAHKEISTHIYSTSSYYIGTMFLSMMYFLPMFILVLGLIRVQLADLFDITSLALIGAFFFASIFFFNFLLDVSKNKVVQHILSTAGLVLNTYSWIVSLTRMNAGQGWFVTIFSVFLQFSPASAILPTIILRVYGNRIAKMKQDEDYTSIRTQVCTRMVHSIQRGIILFLQQYHLSYLMITFLIIFYAAFSYFVTIRPYLYECRVNLSKKIVEEDENEKVSVCVIRNE</sequence>
<evidence type="ECO:0000256" key="1">
    <source>
        <dbReference type="ARBA" id="ARBA00004141"/>
    </source>
</evidence>
<evidence type="ECO:0000256" key="7">
    <source>
        <dbReference type="ARBA" id="ARBA00023136"/>
    </source>
</evidence>
<feature type="transmembrane region" description="Helical" evidence="8">
    <location>
        <begin position="414"/>
        <end position="439"/>
    </location>
</feature>
<accession>L7JV43</accession>
<keyword evidence="10" id="KW-0378">Hydrolase</keyword>